<protein>
    <submittedName>
        <fullName evidence="2">Uncharacterized protein</fullName>
    </submittedName>
</protein>
<accession>A0A0E9PHX6</accession>
<evidence type="ECO:0000313" key="2">
    <source>
        <dbReference type="EMBL" id="JAH03867.1"/>
    </source>
</evidence>
<evidence type="ECO:0000256" key="1">
    <source>
        <dbReference type="SAM" id="MobiDB-lite"/>
    </source>
</evidence>
<reference evidence="2" key="1">
    <citation type="submission" date="2014-11" db="EMBL/GenBank/DDBJ databases">
        <authorList>
            <person name="Amaro Gonzalez C."/>
        </authorList>
    </citation>
    <scope>NUCLEOTIDE SEQUENCE</scope>
</reference>
<organism evidence="2">
    <name type="scientific">Anguilla anguilla</name>
    <name type="common">European freshwater eel</name>
    <name type="synonym">Muraena anguilla</name>
    <dbReference type="NCBI Taxonomy" id="7936"/>
    <lineage>
        <taxon>Eukaryota</taxon>
        <taxon>Metazoa</taxon>
        <taxon>Chordata</taxon>
        <taxon>Craniata</taxon>
        <taxon>Vertebrata</taxon>
        <taxon>Euteleostomi</taxon>
        <taxon>Actinopterygii</taxon>
        <taxon>Neopterygii</taxon>
        <taxon>Teleostei</taxon>
        <taxon>Anguilliformes</taxon>
        <taxon>Anguillidae</taxon>
        <taxon>Anguilla</taxon>
    </lineage>
</organism>
<dbReference type="AlphaFoldDB" id="A0A0E9PHX6"/>
<reference evidence="2" key="2">
    <citation type="journal article" date="2015" name="Fish Shellfish Immunol.">
        <title>Early steps in the European eel (Anguilla anguilla)-Vibrio vulnificus interaction in the gills: Role of the RtxA13 toxin.</title>
        <authorList>
            <person name="Callol A."/>
            <person name="Pajuelo D."/>
            <person name="Ebbesson L."/>
            <person name="Teles M."/>
            <person name="MacKenzie S."/>
            <person name="Amaro C."/>
        </authorList>
    </citation>
    <scope>NUCLEOTIDE SEQUENCE</scope>
</reference>
<dbReference type="EMBL" id="GBXM01104710">
    <property type="protein sequence ID" value="JAH03867.1"/>
    <property type="molecule type" value="Transcribed_RNA"/>
</dbReference>
<sequence length="62" mass="6720">MVSLSPEHANASPSDRKPFLSSPHAERALLQAGGTTPFDHKSISQSAASMFPIHTRPSRHLK</sequence>
<proteinExistence type="predicted"/>
<feature type="region of interest" description="Disordered" evidence="1">
    <location>
        <begin position="1"/>
        <end position="62"/>
    </location>
</feature>
<name>A0A0E9PHX6_ANGAN</name>